<comment type="caution">
    <text evidence="7">The sequence shown here is derived from an EMBL/GenBank/DDBJ whole genome shotgun (WGS) entry which is preliminary data.</text>
</comment>
<name>A0A3S3ABH2_9NOCA</name>
<gene>
    <name evidence="7" type="ORF">EGT50_06280</name>
</gene>
<dbReference type="AlphaFoldDB" id="A0A3S3ABH2"/>
<dbReference type="InterPro" id="IPR002376">
    <property type="entry name" value="Formyl_transf_N"/>
</dbReference>
<evidence type="ECO:0000256" key="2">
    <source>
        <dbReference type="ARBA" id="ARBA00012254"/>
    </source>
</evidence>
<keyword evidence="3" id="KW-0808">Transferase</keyword>
<evidence type="ECO:0000313" key="7">
    <source>
        <dbReference type="EMBL" id="RVW04088.1"/>
    </source>
</evidence>
<evidence type="ECO:0000313" key="8">
    <source>
        <dbReference type="Proteomes" id="UP000283479"/>
    </source>
</evidence>
<dbReference type="GO" id="GO:0004644">
    <property type="term" value="F:phosphoribosylglycinamide formyltransferase activity"/>
    <property type="evidence" value="ECO:0007669"/>
    <property type="project" value="UniProtKB-EC"/>
</dbReference>
<evidence type="ECO:0000259" key="6">
    <source>
        <dbReference type="Pfam" id="PF00551"/>
    </source>
</evidence>
<dbReference type="InterPro" id="IPR036477">
    <property type="entry name" value="Formyl_transf_N_sf"/>
</dbReference>
<dbReference type="GO" id="GO:0005737">
    <property type="term" value="C:cytoplasm"/>
    <property type="evidence" value="ECO:0007669"/>
    <property type="project" value="TreeGrafter"/>
</dbReference>
<evidence type="ECO:0000256" key="3">
    <source>
        <dbReference type="ARBA" id="ARBA00022679"/>
    </source>
</evidence>
<feature type="compositionally biased region" description="Basic residues" evidence="5">
    <location>
        <begin position="64"/>
        <end position="73"/>
    </location>
</feature>
<reference evidence="7 8" key="1">
    <citation type="submission" date="2018-11" db="EMBL/GenBank/DDBJ databases">
        <title>Rhodococcus spongicola sp. nov. and Rhodococcus xishaensis sp. nov. from marine sponges.</title>
        <authorList>
            <person name="Li L."/>
            <person name="Lin H.W."/>
        </authorList>
    </citation>
    <scope>NUCLEOTIDE SEQUENCE [LARGE SCALE GENOMIC DNA]</scope>
    <source>
        <strain evidence="7 8">LHW51113</strain>
    </source>
</reference>
<dbReference type="Pfam" id="PF00551">
    <property type="entry name" value="Formyl_trans_N"/>
    <property type="match status" value="1"/>
</dbReference>
<feature type="compositionally biased region" description="Basic residues" evidence="5">
    <location>
        <begin position="37"/>
        <end position="52"/>
    </location>
</feature>
<protein>
    <recommendedName>
        <fullName evidence="2">phosphoribosylglycinamide formyltransferase 1</fullName>
        <ecNumber evidence="2">2.1.2.2</ecNumber>
    </recommendedName>
</protein>
<evidence type="ECO:0000256" key="5">
    <source>
        <dbReference type="SAM" id="MobiDB-lite"/>
    </source>
</evidence>
<sequence>MGVDSPDRPRRGDTGRRLLRARWRFARLPGDALPGFGHHRRTGRRGAVRRTARGPGQQHDSHSGPRRRSRRARSGGVIFIGEGALLWRAVRAATAGGYRVDLVCTRSDQTAPDQVPVLKTRDVNTDAIRIKSACSDGLVWSINNPTILRAPLLDFGLRIYNIHNGPLPAYRGRPEIAITYALLNGETRYGATLHEVDHGVDTGAVLDVEEFPIRPEDRFQEVMMTGLRACHTLFERNLDAAVNGLLTPAKPSTVGGGYYGRERLEELAGYRGSSRYDRAGHLGVFTPVYPDLAAALADPATAESAHS</sequence>
<feature type="domain" description="Formyl transferase N-terminal" evidence="6">
    <location>
        <begin position="155"/>
        <end position="232"/>
    </location>
</feature>
<dbReference type="EMBL" id="RKLO01000002">
    <property type="protein sequence ID" value="RVW04088.1"/>
    <property type="molecule type" value="Genomic_DNA"/>
</dbReference>
<accession>A0A3S3ABH2</accession>
<organism evidence="7 8">
    <name type="scientific">Rhodococcus xishaensis</name>
    <dbReference type="NCBI Taxonomy" id="2487364"/>
    <lineage>
        <taxon>Bacteria</taxon>
        <taxon>Bacillati</taxon>
        <taxon>Actinomycetota</taxon>
        <taxon>Actinomycetes</taxon>
        <taxon>Mycobacteriales</taxon>
        <taxon>Nocardiaceae</taxon>
        <taxon>Rhodococcus</taxon>
    </lineage>
</organism>
<dbReference type="EC" id="2.1.2.2" evidence="2"/>
<keyword evidence="8" id="KW-1185">Reference proteome</keyword>
<dbReference type="OrthoDB" id="9802815at2"/>
<evidence type="ECO:0000256" key="1">
    <source>
        <dbReference type="ARBA" id="ARBA00005054"/>
    </source>
</evidence>
<comment type="pathway">
    <text evidence="1">Purine metabolism; IMP biosynthesis via de novo pathway; N(2)-formyl-N(1)-(5-phospho-D-ribosyl)glycinamide from N(1)-(5-phospho-D-ribosyl)glycinamide (10-formyl THF route): step 1/1.</text>
</comment>
<dbReference type="SUPFAM" id="SSF53328">
    <property type="entry name" value="Formyltransferase"/>
    <property type="match status" value="1"/>
</dbReference>
<feature type="region of interest" description="Disordered" evidence="5">
    <location>
        <begin position="32"/>
        <end position="73"/>
    </location>
</feature>
<evidence type="ECO:0000256" key="4">
    <source>
        <dbReference type="ARBA" id="ARBA00022755"/>
    </source>
</evidence>
<proteinExistence type="predicted"/>
<dbReference type="PANTHER" id="PTHR43369:SF2">
    <property type="entry name" value="PHOSPHORIBOSYLGLYCINAMIDE FORMYLTRANSFERASE"/>
    <property type="match status" value="1"/>
</dbReference>
<dbReference type="Proteomes" id="UP000283479">
    <property type="component" value="Unassembled WGS sequence"/>
</dbReference>
<dbReference type="Gene3D" id="3.40.50.12230">
    <property type="match status" value="1"/>
</dbReference>
<keyword evidence="4" id="KW-0658">Purine biosynthesis</keyword>
<dbReference type="GO" id="GO:0006189">
    <property type="term" value="P:'de novo' IMP biosynthetic process"/>
    <property type="evidence" value="ECO:0007669"/>
    <property type="project" value="TreeGrafter"/>
</dbReference>
<dbReference type="PANTHER" id="PTHR43369">
    <property type="entry name" value="PHOSPHORIBOSYLGLYCINAMIDE FORMYLTRANSFERASE"/>
    <property type="match status" value="1"/>
</dbReference>